<dbReference type="InterPro" id="IPR038765">
    <property type="entry name" value="Papain-like_cys_pep_sf"/>
</dbReference>
<proteinExistence type="predicted"/>
<accession>A0A017H6D4</accession>
<dbReference type="RefSeq" id="WP_052151272.1">
    <property type="nucleotide sequence ID" value="NZ_AOJP01000001.1"/>
</dbReference>
<protein>
    <recommendedName>
        <fullName evidence="3">Orthopoxovirus protein, PF05708 family</fullName>
    </recommendedName>
</protein>
<organism evidence="1 2">
    <name type="scientific">Fusobacterium necrophorum subsp. funduliforme B35</name>
    <dbReference type="NCBI Taxonomy" id="1226633"/>
    <lineage>
        <taxon>Bacteria</taxon>
        <taxon>Fusobacteriati</taxon>
        <taxon>Fusobacteriota</taxon>
        <taxon>Fusobacteriia</taxon>
        <taxon>Fusobacteriales</taxon>
        <taxon>Fusobacteriaceae</taxon>
        <taxon>Fusobacterium</taxon>
    </lineage>
</organism>
<dbReference type="PATRIC" id="fig|1226633.4.peg.998"/>
<reference evidence="1 2" key="1">
    <citation type="submission" date="2013-08" db="EMBL/GenBank/DDBJ databases">
        <title>An opportunistic ruminal bacterium that causes liver abscesses in cattle.</title>
        <authorList>
            <person name="Benahmed F.H."/>
            <person name="Rasmussen M."/>
            <person name="Harbottle H."/>
            <person name="Soppet D."/>
            <person name="Nagaraja T.G."/>
            <person name="Davidson M."/>
        </authorList>
    </citation>
    <scope>NUCLEOTIDE SEQUENCE [LARGE SCALE GENOMIC DNA]</scope>
    <source>
        <strain evidence="1 2">B35</strain>
    </source>
</reference>
<dbReference type="Pfam" id="PF05708">
    <property type="entry name" value="Peptidase_C92"/>
    <property type="match status" value="1"/>
</dbReference>
<dbReference type="OrthoDB" id="8455915at2"/>
<evidence type="ECO:0000313" key="2">
    <source>
        <dbReference type="Proteomes" id="UP000031184"/>
    </source>
</evidence>
<name>A0A017H6D4_9FUSO</name>
<dbReference type="InterPro" id="IPR024453">
    <property type="entry name" value="Peptidase_C92"/>
</dbReference>
<dbReference type="Gene3D" id="3.90.1720.10">
    <property type="entry name" value="endopeptidase domain like (from Nostoc punctiforme)"/>
    <property type="match status" value="1"/>
</dbReference>
<dbReference type="EMBL" id="AUZI01000012">
    <property type="protein sequence ID" value="KID49496.1"/>
    <property type="molecule type" value="Genomic_DNA"/>
</dbReference>
<dbReference type="AlphaFoldDB" id="A0A017H6D4"/>
<evidence type="ECO:0000313" key="1">
    <source>
        <dbReference type="EMBL" id="KID49496.1"/>
    </source>
</evidence>
<gene>
    <name evidence="1" type="ORF">C095_04930</name>
</gene>
<dbReference type="Proteomes" id="UP000031184">
    <property type="component" value="Unassembled WGS sequence"/>
</dbReference>
<comment type="caution">
    <text evidence="1">The sequence shown here is derived from an EMBL/GenBank/DDBJ whole genome shotgun (WGS) entry which is preliminary data.</text>
</comment>
<sequence length="193" mass="22936">MTLFLFVLYNIDMIKNRLFYFVAFLLFSACTNINFLTSEELEYRAYLLKAGDILIKEKKNSLLGVFGHSSIVLEDNMVGDYPKFGEKFYKISLRDWLEEERGILVLRYAKINEEFRKRLLANIEKFSMQSYGISWNKKNTSKFYCSSFIWYVYYITAKEMGINLDLDSNKGLFVTPYDFIDNIFLINIFKEEE</sequence>
<dbReference type="SUPFAM" id="SSF54001">
    <property type="entry name" value="Cysteine proteinases"/>
    <property type="match status" value="1"/>
</dbReference>
<evidence type="ECO:0008006" key="3">
    <source>
        <dbReference type="Google" id="ProtNLM"/>
    </source>
</evidence>